<evidence type="ECO:0000313" key="9">
    <source>
        <dbReference type="EMBL" id="CBE68293.1"/>
    </source>
</evidence>
<dbReference type="Proteomes" id="UP000006898">
    <property type="component" value="Chromosome"/>
</dbReference>
<name>D5MEW4_METO1</name>
<dbReference type="NCBIfam" id="TIGR04177">
    <property type="entry name" value="exosort_XrtH"/>
    <property type="match status" value="1"/>
</dbReference>
<organism evidence="9 10">
    <name type="scientific">Methylomirabilis oxygeniifera</name>
    <dbReference type="NCBI Taxonomy" id="671143"/>
    <lineage>
        <taxon>Bacteria</taxon>
        <taxon>Candidatus Methylomirabilota</taxon>
        <taxon>Candidatus Methylomirabilia</taxon>
        <taxon>Candidatus Methylomirabilales</taxon>
        <taxon>Candidatus Methylomirabilaceae</taxon>
        <taxon>Candidatus Methylomirabilis</taxon>
    </lineage>
</organism>
<feature type="transmembrane region" description="Helical" evidence="8">
    <location>
        <begin position="95"/>
        <end position="117"/>
    </location>
</feature>
<evidence type="ECO:0000256" key="1">
    <source>
        <dbReference type="ARBA" id="ARBA00004651"/>
    </source>
</evidence>
<evidence type="ECO:0008006" key="11">
    <source>
        <dbReference type="Google" id="ProtNLM"/>
    </source>
</evidence>
<keyword evidence="6 8" id="KW-1133">Transmembrane helix</keyword>
<evidence type="ECO:0000256" key="2">
    <source>
        <dbReference type="ARBA" id="ARBA00022475"/>
    </source>
</evidence>
<feature type="transmembrane region" description="Helical" evidence="8">
    <location>
        <begin position="7"/>
        <end position="27"/>
    </location>
</feature>
<dbReference type="HOGENOM" id="CLU_128038_0_0_0"/>
<dbReference type="InterPro" id="IPR019127">
    <property type="entry name" value="Exosortase"/>
</dbReference>
<dbReference type="AlphaFoldDB" id="D5MEW4"/>
<comment type="subcellular location">
    <subcellularLocation>
        <location evidence="1">Cell membrane</location>
        <topology evidence="1">Multi-pass membrane protein</topology>
    </subcellularLocation>
</comment>
<gene>
    <name evidence="9" type="ORF">DAMO_1233</name>
</gene>
<evidence type="ECO:0000256" key="5">
    <source>
        <dbReference type="ARBA" id="ARBA00022801"/>
    </source>
</evidence>
<keyword evidence="4 8" id="KW-0812">Transmembrane</keyword>
<dbReference type="STRING" id="671143.DAMO_1233"/>
<accession>D5MEW4</accession>
<keyword evidence="3" id="KW-0645">Protease</keyword>
<dbReference type="eggNOG" id="COG4083">
    <property type="taxonomic scope" value="Bacteria"/>
</dbReference>
<keyword evidence="5" id="KW-0378">Hydrolase</keyword>
<dbReference type="InterPro" id="IPR026441">
    <property type="entry name" value="Exosort_XrtH"/>
</dbReference>
<sequence>MRFCLRFSAYTIAAFLFLYGLNDLIVVPSTRWIAWLTHGLLRGAGVQASVSGASVGIPGFAVEIKNNCNALYEIGLYGAAVLAYPASFRLRLAGFLLGAAVLYVVNLLRVVSLLALGRYWPGGFQAAHLYVWQALFLVVVAACWLGWITRLRPGA</sequence>
<keyword evidence="2" id="KW-1003">Cell membrane</keyword>
<dbReference type="GO" id="GO:0006508">
    <property type="term" value="P:proteolysis"/>
    <property type="evidence" value="ECO:0007669"/>
    <property type="project" value="UniProtKB-KW"/>
</dbReference>
<reference evidence="9 10" key="1">
    <citation type="journal article" date="2010" name="Nature">
        <title>Nitrite-driven anaerobic methane oxidation by oxygenic bacteria.</title>
        <authorList>
            <person name="Ettwig K.F."/>
            <person name="Butler M.K."/>
            <person name="Le Paslier D."/>
            <person name="Pelletier E."/>
            <person name="Mangenot S."/>
            <person name="Kuypers M.M.M."/>
            <person name="Schreiber F."/>
            <person name="Dutilh B.E."/>
            <person name="Zedelius J."/>
            <person name="de Beer D."/>
            <person name="Gloerich J."/>
            <person name="Wessels H.J.C.T."/>
            <person name="van Allen T."/>
            <person name="Luesken F."/>
            <person name="Wu M."/>
            <person name="van de Pas-Schoonen K.T."/>
            <person name="Op den Camp H.J.M."/>
            <person name="Janssen-Megens E.M."/>
            <person name="Francoijs K-J."/>
            <person name="Stunnenberg H."/>
            <person name="Weissenbach J."/>
            <person name="Jetten M.S.M."/>
            <person name="Strous M."/>
        </authorList>
    </citation>
    <scope>NUCLEOTIDE SEQUENCE [LARGE SCALE GENOMIC DNA]</scope>
</reference>
<dbReference type="InterPro" id="IPR026392">
    <property type="entry name" value="Exo/Archaeosortase_dom"/>
</dbReference>
<dbReference type="NCBIfam" id="TIGR04178">
    <property type="entry name" value="exo_archaeo"/>
    <property type="match status" value="1"/>
</dbReference>
<feature type="transmembrane region" description="Helical" evidence="8">
    <location>
        <begin position="129"/>
        <end position="148"/>
    </location>
</feature>
<dbReference type="KEGG" id="mox:DAMO_1233"/>
<evidence type="ECO:0000256" key="4">
    <source>
        <dbReference type="ARBA" id="ARBA00022692"/>
    </source>
</evidence>
<evidence type="ECO:0000256" key="8">
    <source>
        <dbReference type="SAM" id="Phobius"/>
    </source>
</evidence>
<feature type="transmembrane region" description="Helical" evidence="8">
    <location>
        <begin position="70"/>
        <end position="88"/>
    </location>
</feature>
<proteinExistence type="predicted"/>
<dbReference type="EMBL" id="FP565575">
    <property type="protein sequence ID" value="CBE68293.1"/>
    <property type="molecule type" value="Genomic_DNA"/>
</dbReference>
<keyword evidence="7 8" id="KW-0472">Membrane</keyword>
<evidence type="ECO:0000256" key="7">
    <source>
        <dbReference type="ARBA" id="ARBA00023136"/>
    </source>
</evidence>
<dbReference type="Pfam" id="PF09721">
    <property type="entry name" value="Exosortase_EpsH"/>
    <property type="match status" value="1"/>
</dbReference>
<dbReference type="GO" id="GO:0005886">
    <property type="term" value="C:plasma membrane"/>
    <property type="evidence" value="ECO:0007669"/>
    <property type="project" value="UniProtKB-SubCell"/>
</dbReference>
<evidence type="ECO:0000313" key="10">
    <source>
        <dbReference type="Proteomes" id="UP000006898"/>
    </source>
</evidence>
<protein>
    <recommendedName>
        <fullName evidence="11">Exosortase H</fullName>
    </recommendedName>
</protein>
<evidence type="ECO:0000256" key="3">
    <source>
        <dbReference type="ARBA" id="ARBA00022670"/>
    </source>
</evidence>
<evidence type="ECO:0000256" key="6">
    <source>
        <dbReference type="ARBA" id="ARBA00022989"/>
    </source>
</evidence>
<dbReference type="GO" id="GO:0008233">
    <property type="term" value="F:peptidase activity"/>
    <property type="evidence" value="ECO:0007669"/>
    <property type="project" value="UniProtKB-KW"/>
</dbReference>